<name>A0A2T7DYT5_9POAL</name>
<dbReference type="OrthoDB" id="671080at2759"/>
<evidence type="ECO:0000256" key="1">
    <source>
        <dbReference type="SAM" id="MobiDB-lite"/>
    </source>
</evidence>
<gene>
    <name evidence="2" type="ORF">GQ55_4G179700</name>
</gene>
<dbReference type="EMBL" id="CM009752">
    <property type="protein sequence ID" value="PUZ60746.1"/>
    <property type="molecule type" value="Genomic_DNA"/>
</dbReference>
<keyword evidence="3" id="KW-1185">Reference proteome</keyword>
<protein>
    <submittedName>
        <fullName evidence="2">Uncharacterized protein</fullName>
    </submittedName>
</protein>
<accession>A0A2T7DYT5</accession>
<proteinExistence type="predicted"/>
<evidence type="ECO:0000313" key="2">
    <source>
        <dbReference type="EMBL" id="PUZ60746.1"/>
    </source>
</evidence>
<reference evidence="2 3" key="1">
    <citation type="submission" date="2018-04" db="EMBL/GenBank/DDBJ databases">
        <title>WGS assembly of Panicum hallii var. hallii HAL2.</title>
        <authorList>
            <person name="Lovell J."/>
            <person name="Jenkins J."/>
            <person name="Lowry D."/>
            <person name="Mamidi S."/>
            <person name="Sreedasyam A."/>
            <person name="Weng X."/>
            <person name="Barry K."/>
            <person name="Bonette J."/>
            <person name="Campitelli B."/>
            <person name="Daum C."/>
            <person name="Gordon S."/>
            <person name="Gould B."/>
            <person name="Lipzen A."/>
            <person name="MacQueen A."/>
            <person name="Palacio-Mejia J."/>
            <person name="Plott C."/>
            <person name="Shakirov E."/>
            <person name="Shu S."/>
            <person name="Yoshinaga Y."/>
            <person name="Zane M."/>
            <person name="Rokhsar D."/>
            <person name="Grimwood J."/>
            <person name="Schmutz J."/>
            <person name="Juenger T."/>
        </authorList>
    </citation>
    <scope>NUCLEOTIDE SEQUENCE [LARGE SCALE GENOMIC DNA]</scope>
    <source>
        <strain evidence="3">cv. HAL2</strain>
    </source>
</reference>
<feature type="region of interest" description="Disordered" evidence="1">
    <location>
        <begin position="134"/>
        <end position="153"/>
    </location>
</feature>
<evidence type="ECO:0000313" key="3">
    <source>
        <dbReference type="Proteomes" id="UP000244336"/>
    </source>
</evidence>
<sequence length="162" mass="18455">MATEYWTYHCHRVGYTQIAKKPPPAHYISTTADNDVHNLVTQAATNTCEYDSRARASVALHPCSSGYSMQYPLRVDLDALTDQMDYACPSTSINVGTTTYISQNAPQQSQTELRKRRKYCSKIFWRAQKRRNTNVYSDEPGSDNGTEEQRKGSELYLIRTPC</sequence>
<organism evidence="2 3">
    <name type="scientific">Panicum hallii var. hallii</name>
    <dbReference type="NCBI Taxonomy" id="1504633"/>
    <lineage>
        <taxon>Eukaryota</taxon>
        <taxon>Viridiplantae</taxon>
        <taxon>Streptophyta</taxon>
        <taxon>Embryophyta</taxon>
        <taxon>Tracheophyta</taxon>
        <taxon>Spermatophyta</taxon>
        <taxon>Magnoliopsida</taxon>
        <taxon>Liliopsida</taxon>
        <taxon>Poales</taxon>
        <taxon>Poaceae</taxon>
        <taxon>PACMAD clade</taxon>
        <taxon>Panicoideae</taxon>
        <taxon>Panicodae</taxon>
        <taxon>Paniceae</taxon>
        <taxon>Panicinae</taxon>
        <taxon>Panicum</taxon>
        <taxon>Panicum sect. Panicum</taxon>
    </lineage>
</organism>
<dbReference type="Proteomes" id="UP000244336">
    <property type="component" value="Chromosome 4"/>
</dbReference>
<dbReference type="Gramene" id="PUZ60746">
    <property type="protein sequence ID" value="PUZ60746"/>
    <property type="gene ID" value="GQ55_4G179700"/>
</dbReference>
<dbReference type="AlphaFoldDB" id="A0A2T7DYT5"/>